<gene>
    <name evidence="1" type="ORF">TNCT_104241</name>
</gene>
<comment type="caution">
    <text evidence="1">The sequence shown here is derived from an EMBL/GenBank/DDBJ whole genome shotgun (WGS) entry which is preliminary data.</text>
</comment>
<evidence type="ECO:0000313" key="1">
    <source>
        <dbReference type="EMBL" id="GFR33704.1"/>
    </source>
</evidence>
<dbReference type="Gene3D" id="3.30.420.10">
    <property type="entry name" value="Ribonuclease H-like superfamily/Ribonuclease H"/>
    <property type="match status" value="1"/>
</dbReference>
<dbReference type="InterPro" id="IPR036397">
    <property type="entry name" value="RNaseH_sf"/>
</dbReference>
<reference evidence="1" key="1">
    <citation type="submission" date="2020-07" db="EMBL/GenBank/DDBJ databases">
        <title>Multicomponent nature underlies the extraordinary mechanical properties of spider dragline silk.</title>
        <authorList>
            <person name="Kono N."/>
            <person name="Nakamura H."/>
            <person name="Mori M."/>
            <person name="Yoshida Y."/>
            <person name="Ohtoshi R."/>
            <person name="Malay A.D."/>
            <person name="Moran D.A.P."/>
            <person name="Tomita M."/>
            <person name="Numata K."/>
            <person name="Arakawa K."/>
        </authorList>
    </citation>
    <scope>NUCLEOTIDE SEQUENCE</scope>
</reference>
<accession>A0A8X6I1I6</accession>
<organism evidence="1 2">
    <name type="scientific">Trichonephila clavata</name>
    <name type="common">Joro spider</name>
    <name type="synonym">Nephila clavata</name>
    <dbReference type="NCBI Taxonomy" id="2740835"/>
    <lineage>
        <taxon>Eukaryota</taxon>
        <taxon>Metazoa</taxon>
        <taxon>Ecdysozoa</taxon>
        <taxon>Arthropoda</taxon>
        <taxon>Chelicerata</taxon>
        <taxon>Arachnida</taxon>
        <taxon>Araneae</taxon>
        <taxon>Araneomorphae</taxon>
        <taxon>Entelegynae</taxon>
        <taxon>Araneoidea</taxon>
        <taxon>Nephilidae</taxon>
        <taxon>Trichonephila</taxon>
    </lineage>
</organism>
<dbReference type="OrthoDB" id="6752614at2759"/>
<proteinExistence type="predicted"/>
<protein>
    <submittedName>
        <fullName evidence="1">Putative mariner</fullName>
    </submittedName>
</protein>
<dbReference type="PANTHER" id="PTHR47326:SF1">
    <property type="entry name" value="HTH PSQ-TYPE DOMAIN-CONTAINING PROTEIN"/>
    <property type="match status" value="1"/>
</dbReference>
<evidence type="ECO:0000313" key="2">
    <source>
        <dbReference type="Proteomes" id="UP000887116"/>
    </source>
</evidence>
<sequence>MKPVLNCLDTPTDITLYTRPMKTHVIMTTQLNQSDITVWGGISCDGVMSPVFFDGTIDCPRYLDMLIEVVVLQLQARPDSAELFFQQDGPHRIILWSSVNTCIRHWMERRRSIEWPPRFSDLTLIECFFWGVVRDKRFYPENPTQNNSFLI</sequence>
<keyword evidence="2" id="KW-1185">Reference proteome</keyword>
<dbReference type="GO" id="GO:0003676">
    <property type="term" value="F:nucleic acid binding"/>
    <property type="evidence" value="ECO:0007669"/>
    <property type="project" value="InterPro"/>
</dbReference>
<dbReference type="Proteomes" id="UP000887116">
    <property type="component" value="Unassembled WGS sequence"/>
</dbReference>
<name>A0A8X6I1I6_TRICU</name>
<dbReference type="PANTHER" id="PTHR47326">
    <property type="entry name" value="TRANSPOSABLE ELEMENT TC3 TRANSPOSASE-LIKE PROTEIN"/>
    <property type="match status" value="1"/>
</dbReference>
<dbReference type="AlphaFoldDB" id="A0A8X6I1I6"/>
<dbReference type="EMBL" id="BMAO01039791">
    <property type="protein sequence ID" value="GFR33704.1"/>
    <property type="molecule type" value="Genomic_DNA"/>
</dbReference>